<keyword evidence="1" id="KW-1133">Transmembrane helix</keyword>
<protein>
    <submittedName>
        <fullName evidence="2">Membrane protein</fullName>
    </submittedName>
</protein>
<dbReference type="EMBL" id="CCEJ010000003">
    <property type="protein sequence ID" value="CDR33763.1"/>
    <property type="molecule type" value="Genomic_DNA"/>
</dbReference>
<organism evidence="2 3">
    <name type="scientific">Candidatus Criblamydia sequanensis CRIB-18</name>
    <dbReference type="NCBI Taxonomy" id="1437425"/>
    <lineage>
        <taxon>Bacteria</taxon>
        <taxon>Pseudomonadati</taxon>
        <taxon>Chlamydiota</taxon>
        <taxon>Chlamydiia</taxon>
        <taxon>Parachlamydiales</taxon>
        <taxon>Candidatus Criblamydiaceae</taxon>
        <taxon>Candidatus Criblamydia</taxon>
    </lineage>
</organism>
<feature type="transmembrane region" description="Helical" evidence="1">
    <location>
        <begin position="17"/>
        <end position="35"/>
    </location>
</feature>
<dbReference type="RefSeq" id="WP_237559205.1">
    <property type="nucleotide sequence ID" value="NZ_CCEJ010000003.1"/>
</dbReference>
<comment type="caution">
    <text evidence="2">The sequence shown here is derived from an EMBL/GenBank/DDBJ whole genome shotgun (WGS) entry which is preliminary data.</text>
</comment>
<reference evidence="2" key="1">
    <citation type="submission" date="2013-12" db="EMBL/GenBank/DDBJ databases">
        <authorList>
            <person name="Linke B."/>
        </authorList>
    </citation>
    <scope>NUCLEOTIDE SEQUENCE [LARGE SCALE GENOMIC DNA]</scope>
    <source>
        <strain evidence="2">CRIB-18</strain>
    </source>
</reference>
<dbReference type="AlphaFoldDB" id="A0A090D1U6"/>
<evidence type="ECO:0000313" key="2">
    <source>
        <dbReference type="EMBL" id="CDR33763.1"/>
    </source>
</evidence>
<proteinExistence type="predicted"/>
<dbReference type="Proteomes" id="UP000031552">
    <property type="component" value="Unassembled WGS sequence"/>
</dbReference>
<evidence type="ECO:0000313" key="3">
    <source>
        <dbReference type="Proteomes" id="UP000031552"/>
    </source>
</evidence>
<keyword evidence="1" id="KW-0472">Membrane</keyword>
<keyword evidence="3" id="KW-1185">Reference proteome</keyword>
<gene>
    <name evidence="2" type="ORF">CSEC_0936</name>
</gene>
<keyword evidence="1" id="KW-0812">Transmembrane</keyword>
<dbReference type="eggNOG" id="ENOG5033MZN">
    <property type="taxonomic scope" value="Bacteria"/>
</dbReference>
<accession>A0A090D1U6</accession>
<sequence>MNVGLVIGFVQDVKIKINYGVFLIAKIVTMSYLLKKINHIWPKYSRHAMKLMFMAIFLPWMALGFNEDRPHITNIQNILKHMPIEDRQDLESLFRQLMADGDFGYTLFGDKPLACSDFYVDLELGFLFTQETLNTFANLHKGWLVWQKYKSLFSSKTFVLLDYVTADYNIIGFVLYHKPKVETLYDTHQPLMNEVFGGPDRINSFLVFPTSVLELEVDRPLYYQALGLLLGYDEVSVKRFKDKYDLINAFISAPFAIDELNPKNKEAILSGLEDKKFNSFRSHNFREFKVPDKIKQLNDLSNNLKSIRLTQREEVLSPIKIPKYMGSAQDQEVKSKQKSYDKIREKLVEIYFSEQFLEIILSRLVS</sequence>
<evidence type="ECO:0000256" key="1">
    <source>
        <dbReference type="SAM" id="Phobius"/>
    </source>
</evidence>
<name>A0A090D1U6_9BACT</name>
<feature type="transmembrane region" description="Helical" evidence="1">
    <location>
        <begin position="47"/>
        <end position="65"/>
    </location>
</feature>
<reference evidence="2" key="2">
    <citation type="submission" date="2014-09" db="EMBL/GenBank/DDBJ databases">
        <title>Criblamydia sequanensis harbors a mega-plasmid encoding arsenite resistance.</title>
        <authorList>
            <person name="Bertelli C."/>
            <person name="Goesmann A."/>
            <person name="Greub G."/>
        </authorList>
    </citation>
    <scope>NUCLEOTIDE SEQUENCE [LARGE SCALE GENOMIC DNA]</scope>
    <source>
        <strain evidence="2">CRIB-18</strain>
    </source>
</reference>